<dbReference type="CDD" id="cd03046">
    <property type="entry name" value="GST_N_GTT1_like"/>
    <property type="match status" value="1"/>
</dbReference>
<dbReference type="InterPro" id="IPR036249">
    <property type="entry name" value="Thioredoxin-like_sf"/>
</dbReference>
<name>A0AAE6EIC1_AGRTU</name>
<dbReference type="SUPFAM" id="SSF47616">
    <property type="entry name" value="GST C-terminal domain-like"/>
    <property type="match status" value="1"/>
</dbReference>
<dbReference type="Pfam" id="PF02798">
    <property type="entry name" value="GST_N"/>
    <property type="match status" value="1"/>
</dbReference>
<keyword evidence="2" id="KW-0614">Plasmid</keyword>
<dbReference type="Gene3D" id="3.40.30.10">
    <property type="entry name" value="Glutaredoxin"/>
    <property type="match status" value="1"/>
</dbReference>
<dbReference type="InterPro" id="IPR004045">
    <property type="entry name" value="Glutathione_S-Trfase_N"/>
</dbReference>
<dbReference type="Gene3D" id="1.20.1050.10">
    <property type="match status" value="1"/>
</dbReference>
<organism evidence="2 3">
    <name type="scientific">Agrobacterium tumefaciens</name>
    <dbReference type="NCBI Taxonomy" id="358"/>
    <lineage>
        <taxon>Bacteria</taxon>
        <taxon>Pseudomonadati</taxon>
        <taxon>Pseudomonadota</taxon>
        <taxon>Alphaproteobacteria</taxon>
        <taxon>Hyphomicrobiales</taxon>
        <taxon>Rhizobiaceae</taxon>
        <taxon>Rhizobium/Agrobacterium group</taxon>
        <taxon>Agrobacterium</taxon>
        <taxon>Agrobacterium tumefaciens complex</taxon>
    </lineage>
</organism>
<dbReference type="PANTHER" id="PTHR44051:SF8">
    <property type="entry name" value="GLUTATHIONE S-TRANSFERASE GSTA"/>
    <property type="match status" value="1"/>
</dbReference>
<reference evidence="2 3" key="1">
    <citation type="submission" date="2019-04" db="EMBL/GenBank/DDBJ databases">
        <title>Complete genome sequence of Agrobacterium tumefaciens CFBP5877.</title>
        <authorList>
            <person name="Huang Y.-Y."/>
            <person name="Chiang H.-Y."/>
            <person name="Chou L."/>
            <person name="Lai E.-M."/>
            <person name="Kuo C.-H."/>
        </authorList>
    </citation>
    <scope>NUCLEOTIDE SEQUENCE [LARGE SCALE GENOMIC DNA]</scope>
    <source>
        <strain evidence="2 3">CFBP5877</strain>
        <plasmid evidence="3">patcfbp5877b</plasmid>
    </source>
</reference>
<dbReference type="PANTHER" id="PTHR44051">
    <property type="entry name" value="GLUTATHIONE S-TRANSFERASE-RELATED"/>
    <property type="match status" value="1"/>
</dbReference>
<dbReference type="InterPro" id="IPR040079">
    <property type="entry name" value="Glutathione_S-Trfase"/>
</dbReference>
<feature type="domain" description="GST N-terminal" evidence="1">
    <location>
        <begin position="43"/>
        <end position="123"/>
    </location>
</feature>
<dbReference type="EMBL" id="CP039900">
    <property type="protein sequence ID" value="QCL82817.1"/>
    <property type="molecule type" value="Genomic_DNA"/>
</dbReference>
<evidence type="ECO:0000259" key="1">
    <source>
        <dbReference type="PROSITE" id="PS50404"/>
    </source>
</evidence>
<geneLocation type="plasmid" evidence="3">
    <name>patcfbp5877b</name>
</geneLocation>
<dbReference type="RefSeq" id="WP_080830888.1">
    <property type="nucleotide sequence ID" value="NZ_CP039891.1"/>
</dbReference>
<dbReference type="Proteomes" id="UP000298579">
    <property type="component" value="Plasmid pAtCFBP5877b"/>
</dbReference>
<gene>
    <name evidence="2" type="ORF">CFBP5877_27355</name>
</gene>
<dbReference type="SUPFAM" id="SSF52833">
    <property type="entry name" value="Thioredoxin-like"/>
    <property type="match status" value="1"/>
</dbReference>
<protein>
    <submittedName>
        <fullName evidence="2">Glutathione S-transferase family protein</fullName>
    </submittedName>
</protein>
<dbReference type="FunFam" id="3.40.30.10:FF:000331">
    <property type="entry name" value="Glutathione S-transferase"/>
    <property type="match status" value="1"/>
</dbReference>
<dbReference type="PROSITE" id="PS50404">
    <property type="entry name" value="GST_NTER"/>
    <property type="match status" value="1"/>
</dbReference>
<accession>A0AAE6EIC1</accession>
<dbReference type="InterPro" id="IPR036282">
    <property type="entry name" value="Glutathione-S-Trfase_C_sf"/>
</dbReference>
<dbReference type="AlphaFoldDB" id="A0AAE6EIC1"/>
<evidence type="ECO:0000313" key="3">
    <source>
        <dbReference type="Proteomes" id="UP000298579"/>
    </source>
</evidence>
<sequence length="230" mass="26124">MKALFRTLWGNIALRPSVERASEVKNVDVLESHTKRQPIVSTFQNPFDGGRGHHRDFRVRWALEEVGQPYHLRFLTFPEMQRVEYRRELHPFGQMPTYEDGDLALFESGAIVHHIAHEHSGLLPPDRNARARAVMWMFAALNTIEPCISSGSAGYLPLRLQELAETLGGSDWLDGDFTAGDLLMVTVLRSLRGTDVLREIPMVQLYVERGEARPAFQRALASYSTRSQPL</sequence>
<proteinExistence type="predicted"/>
<dbReference type="CDD" id="cd03207">
    <property type="entry name" value="GST_C_8"/>
    <property type="match status" value="1"/>
</dbReference>
<evidence type="ECO:0000313" key="2">
    <source>
        <dbReference type="EMBL" id="QCL82817.1"/>
    </source>
</evidence>
<dbReference type="SFLD" id="SFLDS00019">
    <property type="entry name" value="Glutathione_Transferase_(cytos"/>
    <property type="match status" value="1"/>
</dbReference>